<dbReference type="AlphaFoldDB" id="A0A0C9XEV6"/>
<feature type="repeat" description="WD" evidence="3">
    <location>
        <begin position="472"/>
        <end position="513"/>
    </location>
</feature>
<keyword evidence="1 3" id="KW-0853">WD repeat</keyword>
<dbReference type="InterPro" id="IPR019775">
    <property type="entry name" value="WD40_repeat_CS"/>
</dbReference>
<dbReference type="PANTHER" id="PTHR44019">
    <property type="entry name" value="WD REPEAT-CONTAINING PROTEIN 55"/>
    <property type="match status" value="1"/>
</dbReference>
<dbReference type="EMBL" id="KN838782">
    <property type="protein sequence ID" value="KIJ94687.1"/>
    <property type="molecule type" value="Genomic_DNA"/>
</dbReference>
<dbReference type="Pfam" id="PF09994">
    <property type="entry name" value="T6SS_Tle1-like_cat"/>
    <property type="match status" value="1"/>
</dbReference>
<dbReference type="HOGENOM" id="CLU_005049_4_3_1"/>
<feature type="repeat" description="WD" evidence="3">
    <location>
        <begin position="515"/>
        <end position="556"/>
    </location>
</feature>
<feature type="domain" description="T6SS Phospholipase effector Tle1-like catalytic" evidence="4">
    <location>
        <begin position="4"/>
        <end position="229"/>
    </location>
</feature>
<dbReference type="PROSITE" id="PS50294">
    <property type="entry name" value="WD_REPEATS_REGION"/>
    <property type="match status" value="5"/>
</dbReference>
<reference evidence="6" key="2">
    <citation type="submission" date="2015-01" db="EMBL/GenBank/DDBJ databases">
        <title>Evolutionary Origins and Diversification of the Mycorrhizal Mutualists.</title>
        <authorList>
            <consortium name="DOE Joint Genome Institute"/>
            <consortium name="Mycorrhizal Genomics Consortium"/>
            <person name="Kohler A."/>
            <person name="Kuo A."/>
            <person name="Nagy L.G."/>
            <person name="Floudas D."/>
            <person name="Copeland A."/>
            <person name="Barry K.W."/>
            <person name="Cichocki N."/>
            <person name="Veneault-Fourrey C."/>
            <person name="LaButti K."/>
            <person name="Lindquist E.A."/>
            <person name="Lipzen A."/>
            <person name="Lundell T."/>
            <person name="Morin E."/>
            <person name="Murat C."/>
            <person name="Riley R."/>
            <person name="Ohm R."/>
            <person name="Sun H."/>
            <person name="Tunlid A."/>
            <person name="Henrissat B."/>
            <person name="Grigoriev I.V."/>
            <person name="Hibbett D.S."/>
            <person name="Martin F."/>
        </authorList>
    </citation>
    <scope>NUCLEOTIDE SEQUENCE [LARGE SCALE GENOMIC DNA]</scope>
    <source>
        <strain evidence="6">LaAM-08-1</strain>
    </source>
</reference>
<dbReference type="Pfam" id="PF00400">
    <property type="entry name" value="WD40"/>
    <property type="match status" value="5"/>
</dbReference>
<dbReference type="CDD" id="cd00200">
    <property type="entry name" value="WD40"/>
    <property type="match status" value="1"/>
</dbReference>
<dbReference type="PRINTS" id="PR00320">
    <property type="entry name" value="GPROTEINBRPT"/>
</dbReference>
<name>A0A0C9XEV6_9AGAR</name>
<proteinExistence type="predicted"/>
<evidence type="ECO:0000313" key="6">
    <source>
        <dbReference type="Proteomes" id="UP000054477"/>
    </source>
</evidence>
<evidence type="ECO:0000256" key="3">
    <source>
        <dbReference type="PROSITE-ProRule" id="PRU00221"/>
    </source>
</evidence>
<dbReference type="SMART" id="SM00320">
    <property type="entry name" value="WD40"/>
    <property type="match status" value="5"/>
</dbReference>
<feature type="repeat" description="WD" evidence="3">
    <location>
        <begin position="646"/>
        <end position="679"/>
    </location>
</feature>
<reference evidence="5 6" key="1">
    <citation type="submission" date="2014-04" db="EMBL/GenBank/DDBJ databases">
        <authorList>
            <consortium name="DOE Joint Genome Institute"/>
            <person name="Kuo A."/>
            <person name="Kohler A."/>
            <person name="Nagy L.G."/>
            <person name="Floudas D."/>
            <person name="Copeland A."/>
            <person name="Barry K.W."/>
            <person name="Cichocki N."/>
            <person name="Veneault-Fourrey C."/>
            <person name="LaButti K."/>
            <person name="Lindquist E.A."/>
            <person name="Lipzen A."/>
            <person name="Lundell T."/>
            <person name="Morin E."/>
            <person name="Murat C."/>
            <person name="Sun H."/>
            <person name="Tunlid A."/>
            <person name="Henrissat B."/>
            <person name="Grigoriev I.V."/>
            <person name="Hibbett D.S."/>
            <person name="Martin F."/>
            <person name="Nordberg H.P."/>
            <person name="Cantor M.N."/>
            <person name="Hua S.X."/>
        </authorList>
    </citation>
    <scope>NUCLEOTIDE SEQUENCE [LARGE SCALE GENOMIC DNA]</scope>
    <source>
        <strain evidence="5 6">LaAM-08-1</strain>
    </source>
</reference>
<feature type="non-terminal residue" evidence="5">
    <location>
        <position position="685"/>
    </location>
</feature>
<dbReference type="Proteomes" id="UP000054477">
    <property type="component" value="Unassembled WGS sequence"/>
</dbReference>
<evidence type="ECO:0000313" key="5">
    <source>
        <dbReference type="EMBL" id="KIJ94687.1"/>
    </source>
</evidence>
<dbReference type="InterPro" id="IPR001680">
    <property type="entry name" value="WD40_rpt"/>
</dbReference>
<dbReference type="PROSITE" id="PS50082">
    <property type="entry name" value="WD_REPEATS_2"/>
    <property type="match status" value="5"/>
</dbReference>
<feature type="repeat" description="WD" evidence="3">
    <location>
        <begin position="603"/>
        <end position="644"/>
    </location>
</feature>
<dbReference type="InterPro" id="IPR050505">
    <property type="entry name" value="WDR55/POC1"/>
</dbReference>
<organism evidence="5 6">
    <name type="scientific">Laccaria amethystina LaAM-08-1</name>
    <dbReference type="NCBI Taxonomy" id="1095629"/>
    <lineage>
        <taxon>Eukaryota</taxon>
        <taxon>Fungi</taxon>
        <taxon>Dikarya</taxon>
        <taxon>Basidiomycota</taxon>
        <taxon>Agaricomycotina</taxon>
        <taxon>Agaricomycetes</taxon>
        <taxon>Agaricomycetidae</taxon>
        <taxon>Agaricales</taxon>
        <taxon>Agaricineae</taxon>
        <taxon>Hydnangiaceae</taxon>
        <taxon>Laccaria</taxon>
    </lineage>
</organism>
<accession>A0A0C9XEV6</accession>
<feature type="repeat" description="WD" evidence="3">
    <location>
        <begin position="558"/>
        <end position="599"/>
    </location>
</feature>
<evidence type="ECO:0000259" key="4">
    <source>
        <dbReference type="Pfam" id="PF09994"/>
    </source>
</evidence>
<dbReference type="InterPro" id="IPR036322">
    <property type="entry name" value="WD40_repeat_dom_sf"/>
</dbReference>
<dbReference type="SUPFAM" id="SSF50978">
    <property type="entry name" value="WD40 repeat-like"/>
    <property type="match status" value="1"/>
</dbReference>
<dbReference type="PANTHER" id="PTHR44019:SF8">
    <property type="entry name" value="POC1 CENTRIOLAR PROTEIN HOMOLOG"/>
    <property type="match status" value="1"/>
</dbReference>
<protein>
    <recommendedName>
        <fullName evidence="4">T6SS Phospholipase effector Tle1-like catalytic domain-containing protein</fullName>
    </recommendedName>
</protein>
<keyword evidence="2" id="KW-0677">Repeat</keyword>
<dbReference type="Gene3D" id="2.130.10.10">
    <property type="entry name" value="YVTN repeat-like/Quinoprotein amine dehydrogenase"/>
    <property type="match status" value="2"/>
</dbReference>
<evidence type="ECO:0000256" key="1">
    <source>
        <dbReference type="ARBA" id="ARBA00022574"/>
    </source>
</evidence>
<dbReference type="InterPro" id="IPR018712">
    <property type="entry name" value="Tle1-like_cat"/>
</dbReference>
<gene>
    <name evidence="5" type="ORF">K443DRAFT_109960</name>
</gene>
<keyword evidence="6" id="KW-1185">Reference proteome</keyword>
<dbReference type="InterPro" id="IPR015943">
    <property type="entry name" value="WD40/YVTN_repeat-like_dom_sf"/>
</dbReference>
<dbReference type="PROSITE" id="PS00678">
    <property type="entry name" value="WD_REPEATS_1"/>
    <property type="match status" value="4"/>
</dbReference>
<evidence type="ECO:0000256" key="2">
    <source>
        <dbReference type="ARBA" id="ARBA00022737"/>
    </source>
</evidence>
<dbReference type="InterPro" id="IPR020472">
    <property type="entry name" value="WD40_PAC1"/>
</dbReference>
<dbReference type="OrthoDB" id="538223at2759"/>
<dbReference type="STRING" id="1095629.A0A0C9XEV6"/>
<sequence>NFYKKVLYHNIDLAIAWDFERTVLGAYRWLSDNYEENDCIFLFGFSRGAFQVRVLSAMIEKVGLVYKGNEMQIPFAYELYADPKSGERLASDVGDTDGEEDTTMASRFKKAFSNENVKVHFIGAWDTVSSIGFTRGKYMLPKTVDGMTHVCYFRHALALDERRVKFLPEYAYGGSATDPQKPIAKTRESKGMLPQTKEVWFAGTHSDIGGGNVKNAAMDRARPPLRWMVFEAEAVGLRTAPFERELLAYEQINIIKSLTWPWLFFEICPFKRLTFTRKENESPLKTTRWPHLGSRRKIHRGQKIHTSLVRAGGWNAEDYTPKARPFNDDTSFWQTLRDKAKERTANASEWLELDLHEHSKLAVEELVTKGDDTALNSLYHTLISGNARQAVYKNVIEALHRKEVPIKNKHRLLTTMMALFKKSPQNDFDFKLSPSSEIRPLLSDLFCDKAIYWRTAWEFVTEYTDCEKIIQALQHDWEVCSVAWSPNGRRIVSGLSDATIQIWDLAEGHALEKPLQGHKHWVRSVAFSPDGTRIISGSDDWTIRMWNAETGGEVGEPLRGHHDCVMSVVFSHDGRRIVSGSRDDTIRIWDIDADTCSPAGEPLRGHHDWVLSVSFSPDGNRVVSGSSDKTVRIWDAKTGSPVGEPLRGHKGSVLFVAFSLDGTCIKSVSDDGTVRTWDVGMLNAR</sequence>